<proteinExistence type="predicted"/>
<sequence length="446" mass="51260">MDRNEFKRFFRACNPSKTIWIERPEDKDYYIDFTSVRGTDIVEQLGETISLLSPDPTCQLFTGHIGCGKSTELLRLKFELEKQGFVVVYIDTRDDLEMGDVDVTDVLLAIAQKVLDTLEQQSLNLKPGYFNELLEQCVQFLLTPIELKAEMEFNPEISFLGAKVNLGKIVAKTKDSPQMRDRLRDYLEPKTNTLLQAINGDLIQPANLQLKKQGKEGLVIIIDSLDRVDNRKRSDDKSAVEYLFITRGEQLKELKCHVVYTIPLVLMFSNEREALKKRLGGGNAPMVLPMVPVKLADGQNCEKGLELLRQAILARAFPKLSPKQRRDRITEVVDRPETLDRLCGISGGHVRNLLSLLFRCLQQSKQLPITRDRLEIAIRQERDDLMLAITELEWELLKKVSQTKKVTGEDQYQILLRSLFVFEYRTNEFGRWFDLNPLLEDAPELT</sequence>
<dbReference type="Gene3D" id="3.40.50.300">
    <property type="entry name" value="P-loop containing nucleotide triphosphate hydrolases"/>
    <property type="match status" value="1"/>
</dbReference>
<name>A0A6H1U3M9_9CYAN</name>
<organism evidence="1 2">
    <name type="scientific">Oxynema aestuarii AP17</name>
    <dbReference type="NCBI Taxonomy" id="2064643"/>
    <lineage>
        <taxon>Bacteria</taxon>
        <taxon>Bacillati</taxon>
        <taxon>Cyanobacteriota</taxon>
        <taxon>Cyanophyceae</taxon>
        <taxon>Oscillatoriophycideae</taxon>
        <taxon>Oscillatoriales</taxon>
        <taxon>Oscillatoriaceae</taxon>
        <taxon>Oxynema</taxon>
        <taxon>Oxynema aestuarii</taxon>
    </lineage>
</organism>
<keyword evidence="2" id="KW-1185">Reference proteome</keyword>
<dbReference type="EMBL" id="CP051167">
    <property type="protein sequence ID" value="QIZ73036.1"/>
    <property type="molecule type" value="Genomic_DNA"/>
</dbReference>
<dbReference type="SUPFAM" id="SSF52540">
    <property type="entry name" value="P-loop containing nucleoside triphosphate hydrolases"/>
    <property type="match status" value="1"/>
</dbReference>
<reference evidence="1 2" key="1">
    <citation type="submission" date="2020-04" db="EMBL/GenBank/DDBJ databases">
        <authorList>
            <person name="Basu S."/>
            <person name="Maruthanayagam V."/>
            <person name="Chakraborty S."/>
            <person name="Pramanik A."/>
            <person name="Mukherjee J."/>
            <person name="Brink B."/>
        </authorList>
    </citation>
    <scope>NUCLEOTIDE SEQUENCE [LARGE SCALE GENOMIC DNA]</scope>
    <source>
        <strain evidence="1 2">AP17</strain>
    </source>
</reference>
<dbReference type="Proteomes" id="UP000500857">
    <property type="component" value="Chromosome"/>
</dbReference>
<accession>A0A6H1U3M9</accession>
<gene>
    <name evidence="1" type="ORF">HCG48_22545</name>
</gene>
<dbReference type="KEGG" id="oxy:HCG48_22545"/>
<evidence type="ECO:0000313" key="2">
    <source>
        <dbReference type="Proteomes" id="UP000500857"/>
    </source>
</evidence>
<dbReference type="AlphaFoldDB" id="A0A6H1U3M9"/>
<evidence type="ECO:0000313" key="1">
    <source>
        <dbReference type="EMBL" id="QIZ73036.1"/>
    </source>
</evidence>
<protein>
    <submittedName>
        <fullName evidence="1">AAA family ATPase</fullName>
    </submittedName>
</protein>
<dbReference type="InterPro" id="IPR027417">
    <property type="entry name" value="P-loop_NTPase"/>
</dbReference>
<dbReference type="RefSeq" id="WP_168571182.1">
    <property type="nucleotide sequence ID" value="NZ_CP051167.1"/>
</dbReference>